<reference evidence="6" key="2">
    <citation type="submission" date="2025-08" db="UniProtKB">
        <authorList>
            <consortium name="RefSeq"/>
        </authorList>
    </citation>
    <scope>IDENTIFICATION</scope>
    <source>
        <tissue evidence="6">Leaf</tissue>
    </source>
</reference>
<evidence type="ECO:0000256" key="1">
    <source>
        <dbReference type="ARBA" id="ARBA00009431"/>
    </source>
</evidence>
<keyword evidence="3" id="KW-0325">Glycoprotein</keyword>
<protein>
    <submittedName>
        <fullName evidence="6">Serine carboxypeptidase-like 2 isoform X1</fullName>
    </submittedName>
</protein>
<evidence type="ECO:0000313" key="5">
    <source>
        <dbReference type="Proteomes" id="UP000515123"/>
    </source>
</evidence>
<dbReference type="RefSeq" id="XP_020084068.1">
    <property type="nucleotide sequence ID" value="XM_020228479.1"/>
</dbReference>
<dbReference type="PANTHER" id="PTHR11802">
    <property type="entry name" value="SERINE PROTEASE FAMILY S10 SERINE CARBOXYPEPTIDASE"/>
    <property type="match status" value="1"/>
</dbReference>
<dbReference type="InterPro" id="IPR001563">
    <property type="entry name" value="Peptidase_S10"/>
</dbReference>
<dbReference type="GO" id="GO:0006508">
    <property type="term" value="P:proteolysis"/>
    <property type="evidence" value="ECO:0007669"/>
    <property type="project" value="InterPro"/>
</dbReference>
<dbReference type="Gene3D" id="3.40.50.1820">
    <property type="entry name" value="alpha/beta hydrolase"/>
    <property type="match status" value="1"/>
</dbReference>
<dbReference type="Pfam" id="PF00450">
    <property type="entry name" value="Peptidase_S10"/>
    <property type="match status" value="1"/>
</dbReference>
<evidence type="ECO:0000313" key="6">
    <source>
        <dbReference type="RefSeq" id="XP_020084068.1"/>
    </source>
</evidence>
<dbReference type="OrthoDB" id="443318at2759"/>
<name>A0A6P5ES03_ANACO</name>
<comment type="similarity">
    <text evidence="1">Belongs to the peptidase S10 family.</text>
</comment>
<dbReference type="PROSITE" id="PS00560">
    <property type="entry name" value="CARBOXYPEPT_SER_HIS"/>
    <property type="match status" value="1"/>
</dbReference>
<reference evidence="5" key="1">
    <citation type="journal article" date="2015" name="Nat. Genet.">
        <title>The pineapple genome and the evolution of CAM photosynthesis.</title>
        <authorList>
            <person name="Ming R."/>
            <person name="VanBuren R."/>
            <person name="Wai C.M."/>
            <person name="Tang H."/>
            <person name="Schatz M.C."/>
            <person name="Bowers J.E."/>
            <person name="Lyons E."/>
            <person name="Wang M.L."/>
            <person name="Chen J."/>
            <person name="Biggers E."/>
            <person name="Zhang J."/>
            <person name="Huang L."/>
            <person name="Zhang L."/>
            <person name="Miao W."/>
            <person name="Zhang J."/>
            <person name="Ye Z."/>
            <person name="Miao C."/>
            <person name="Lin Z."/>
            <person name="Wang H."/>
            <person name="Zhou H."/>
            <person name="Yim W.C."/>
            <person name="Priest H.D."/>
            <person name="Zheng C."/>
            <person name="Woodhouse M."/>
            <person name="Edger P.P."/>
            <person name="Guyot R."/>
            <person name="Guo H.B."/>
            <person name="Guo H."/>
            <person name="Zheng G."/>
            <person name="Singh R."/>
            <person name="Sharma A."/>
            <person name="Min X."/>
            <person name="Zheng Y."/>
            <person name="Lee H."/>
            <person name="Gurtowski J."/>
            <person name="Sedlazeck F.J."/>
            <person name="Harkess A."/>
            <person name="McKain M.R."/>
            <person name="Liao Z."/>
            <person name="Fang J."/>
            <person name="Liu J."/>
            <person name="Zhang X."/>
            <person name="Zhang Q."/>
            <person name="Hu W."/>
            <person name="Qin Y."/>
            <person name="Wang K."/>
            <person name="Chen L.Y."/>
            <person name="Shirley N."/>
            <person name="Lin Y.R."/>
            <person name="Liu L.Y."/>
            <person name="Hernandez A.G."/>
            <person name="Wright C.L."/>
            <person name="Bulone V."/>
            <person name="Tuskan G.A."/>
            <person name="Heath K."/>
            <person name="Zee F."/>
            <person name="Moore P.H."/>
            <person name="Sunkar R."/>
            <person name="Leebens-Mack J.H."/>
            <person name="Mockler T."/>
            <person name="Bennetzen J.L."/>
            <person name="Freeling M."/>
            <person name="Sankoff D."/>
            <person name="Paterson A.H."/>
            <person name="Zhu X."/>
            <person name="Yang X."/>
            <person name="Smith J.A."/>
            <person name="Cushman J.C."/>
            <person name="Paull R.E."/>
            <person name="Yu Q."/>
        </authorList>
    </citation>
    <scope>NUCLEOTIDE SEQUENCE [LARGE SCALE GENOMIC DNA]</scope>
    <source>
        <strain evidence="5">cv. F153</strain>
    </source>
</reference>
<dbReference type="GeneID" id="109707307"/>
<dbReference type="GO" id="GO:0004185">
    <property type="term" value="F:serine-type carboxypeptidase activity"/>
    <property type="evidence" value="ECO:0007669"/>
    <property type="project" value="InterPro"/>
</dbReference>
<keyword evidence="5" id="KW-1185">Reference proteome</keyword>
<dbReference type="FunFam" id="3.40.50.1820:FF:000072">
    <property type="entry name" value="Serine carboxypeptidase-like 19"/>
    <property type="match status" value="1"/>
</dbReference>
<evidence type="ECO:0000256" key="3">
    <source>
        <dbReference type="ARBA" id="ARBA00023180"/>
    </source>
</evidence>
<dbReference type="Proteomes" id="UP000515123">
    <property type="component" value="Linkage group 1"/>
</dbReference>
<dbReference type="InterPro" id="IPR029058">
    <property type="entry name" value="AB_hydrolase_fold"/>
</dbReference>
<feature type="signal peptide" evidence="4">
    <location>
        <begin position="1"/>
        <end position="28"/>
    </location>
</feature>
<evidence type="ECO:0000256" key="4">
    <source>
        <dbReference type="SAM" id="SignalP"/>
    </source>
</evidence>
<accession>A0A6P5ES03</accession>
<keyword evidence="2 4" id="KW-0732">Signal</keyword>
<sequence>MAQSKEAKNHPLLLLSLLFIFNISPCFSLNNITNLPGFDGPLPFYFETGYVEVDEVKGVELFYYFIKSEGFPAKDPLLLWLTGGPGCSAFSGLVFEIGPLQFDVAGYTEGLPSLVYNPLSWTKVSSIIFLDSPVDAGFSYAKKQAGYVAGDLITARQILVFLKKWLSDHPEFISNPLYIGGDSYSGITVPVASSEIVKSNHASDGLKLNLKGYLVGNGATDYLNFDGNSKVPFAHGMGLISDEMYEAAKNTCGGQYLLPPNPECAKNVETINECLQGINVVHILEPLCGFASPKRDVISADRKKPIGYNEEEFSLLKLGLPVECRDSGYRLSYVWADDGAVREALGIRKGSIGSWMRCNYSQNYANDFTSVIELHRNLTAQGYQALIYSGDHDMDMPFVGTEAWVRSLGFPIVDDWRSWWVDGQVAGYTRTYSNNFTFATVKGAGHTAPEYKPKECLAMVQRWFSSLPL</sequence>
<evidence type="ECO:0000256" key="2">
    <source>
        <dbReference type="ARBA" id="ARBA00022729"/>
    </source>
</evidence>
<dbReference type="Gene3D" id="3.40.50.12670">
    <property type="match status" value="1"/>
</dbReference>
<feature type="chain" id="PRO_5027975623" evidence="4">
    <location>
        <begin position="29"/>
        <end position="469"/>
    </location>
</feature>
<dbReference type="InterPro" id="IPR033124">
    <property type="entry name" value="Ser_caboxypep_his_AS"/>
</dbReference>
<proteinExistence type="inferred from homology"/>
<dbReference type="AlphaFoldDB" id="A0A6P5ES03"/>
<dbReference type="SUPFAM" id="SSF53474">
    <property type="entry name" value="alpha/beta-Hydrolases"/>
    <property type="match status" value="1"/>
</dbReference>
<gene>
    <name evidence="6" type="primary">LOC109707307</name>
</gene>
<dbReference type="PANTHER" id="PTHR11802:SF53">
    <property type="entry name" value="OS10G0101200 PROTEIN"/>
    <property type="match status" value="1"/>
</dbReference>
<dbReference type="GO" id="GO:0016747">
    <property type="term" value="F:acyltransferase activity, transferring groups other than amino-acyl groups"/>
    <property type="evidence" value="ECO:0007669"/>
    <property type="project" value="TreeGrafter"/>
</dbReference>
<dbReference type="FunFam" id="3.40.50.12670:FF:000001">
    <property type="entry name" value="Carboxypeptidase"/>
    <property type="match status" value="1"/>
</dbReference>
<dbReference type="GO" id="GO:0019748">
    <property type="term" value="P:secondary metabolic process"/>
    <property type="evidence" value="ECO:0007669"/>
    <property type="project" value="TreeGrafter"/>
</dbReference>
<dbReference type="PRINTS" id="PR00724">
    <property type="entry name" value="CRBOXYPTASEC"/>
</dbReference>
<organism evidence="5 6">
    <name type="scientific">Ananas comosus</name>
    <name type="common">Pineapple</name>
    <name type="synonym">Ananas ananas</name>
    <dbReference type="NCBI Taxonomy" id="4615"/>
    <lineage>
        <taxon>Eukaryota</taxon>
        <taxon>Viridiplantae</taxon>
        <taxon>Streptophyta</taxon>
        <taxon>Embryophyta</taxon>
        <taxon>Tracheophyta</taxon>
        <taxon>Spermatophyta</taxon>
        <taxon>Magnoliopsida</taxon>
        <taxon>Liliopsida</taxon>
        <taxon>Poales</taxon>
        <taxon>Bromeliaceae</taxon>
        <taxon>Bromelioideae</taxon>
        <taxon>Ananas</taxon>
    </lineage>
</organism>